<feature type="compositionally biased region" description="Polar residues" evidence="1">
    <location>
        <begin position="1"/>
        <end position="13"/>
    </location>
</feature>
<comment type="caution">
    <text evidence="2">The sequence shown here is derived from an EMBL/GenBank/DDBJ whole genome shotgun (WGS) entry which is preliminary data.</text>
</comment>
<feature type="compositionally biased region" description="Gly residues" evidence="1">
    <location>
        <begin position="14"/>
        <end position="27"/>
    </location>
</feature>
<evidence type="ECO:0000313" key="2">
    <source>
        <dbReference type="EMBL" id="MBC8431373.1"/>
    </source>
</evidence>
<sequence length="60" mass="6425">MLNENITRENVSFGSGGKAGPLTGPGLGVEVNRQNLARLSETSESMTRPATLKHGFLLRN</sequence>
<dbReference type="Proteomes" id="UP000605201">
    <property type="component" value="Unassembled WGS sequence"/>
</dbReference>
<dbReference type="EMBL" id="JACNIG010000140">
    <property type="protein sequence ID" value="MBC8431373.1"/>
    <property type="molecule type" value="Genomic_DNA"/>
</dbReference>
<name>A0A8J6NZE1_9BACT</name>
<proteinExistence type="predicted"/>
<protein>
    <submittedName>
        <fullName evidence="2">Uncharacterized protein</fullName>
    </submittedName>
</protein>
<reference evidence="2 3" key="1">
    <citation type="submission" date="2020-08" db="EMBL/GenBank/DDBJ databases">
        <title>Bridging the membrane lipid divide: bacteria of the FCB group superphylum have the potential to synthesize archaeal ether lipids.</title>
        <authorList>
            <person name="Villanueva L."/>
            <person name="Von Meijenfeldt F.A.B."/>
            <person name="Westbye A.B."/>
            <person name="Yadav S."/>
            <person name="Hopmans E.C."/>
            <person name="Dutilh B.E."/>
            <person name="Sinninghe Damste J.S."/>
        </authorList>
    </citation>
    <scope>NUCLEOTIDE SEQUENCE [LARGE SCALE GENOMIC DNA]</scope>
    <source>
        <strain evidence="2">NIOZ-UU17</strain>
    </source>
</reference>
<evidence type="ECO:0000256" key="1">
    <source>
        <dbReference type="SAM" id="MobiDB-lite"/>
    </source>
</evidence>
<gene>
    <name evidence="2" type="ORF">H8D96_05590</name>
</gene>
<accession>A0A8J6NZE1</accession>
<evidence type="ECO:0000313" key="3">
    <source>
        <dbReference type="Proteomes" id="UP000605201"/>
    </source>
</evidence>
<feature type="region of interest" description="Disordered" evidence="1">
    <location>
        <begin position="1"/>
        <end position="29"/>
    </location>
</feature>
<dbReference type="AlphaFoldDB" id="A0A8J6NZE1"/>
<organism evidence="2 3">
    <name type="scientific">Candidatus Desulfatibia vada</name>
    <dbReference type="NCBI Taxonomy" id="2841696"/>
    <lineage>
        <taxon>Bacteria</taxon>
        <taxon>Pseudomonadati</taxon>
        <taxon>Thermodesulfobacteriota</taxon>
        <taxon>Desulfobacteria</taxon>
        <taxon>Desulfobacterales</taxon>
        <taxon>Desulfobacterales incertae sedis</taxon>
        <taxon>Candidatus Desulfatibia</taxon>
    </lineage>
</organism>